<dbReference type="InterPro" id="IPR012337">
    <property type="entry name" value="RNaseH-like_sf"/>
</dbReference>
<evidence type="ECO:0000259" key="2">
    <source>
        <dbReference type="Pfam" id="PF00929"/>
    </source>
</evidence>
<sequence length="99" mass="10865">MADPTPLWTASDYAVVDVEGNGQQPPDLVEISIVPIQNGTIGQPKNWLVRPPRPITAMARHFHRITDDEVADAPTAVRSPIASREPDDGLYLQDPQITL</sequence>
<protein>
    <submittedName>
        <fullName evidence="3">Exonuclease</fullName>
    </submittedName>
</protein>
<organism evidence="3 4">
    <name type="scientific">Kribbella orskensis</name>
    <dbReference type="NCBI Taxonomy" id="2512216"/>
    <lineage>
        <taxon>Bacteria</taxon>
        <taxon>Bacillati</taxon>
        <taxon>Actinomycetota</taxon>
        <taxon>Actinomycetes</taxon>
        <taxon>Propionibacteriales</taxon>
        <taxon>Kribbellaceae</taxon>
        <taxon>Kribbella</taxon>
    </lineage>
</organism>
<gene>
    <name evidence="3" type="ORF">EV644_1382</name>
</gene>
<name>A0ABY2B7F4_9ACTN</name>
<dbReference type="EMBL" id="SLWM01000038">
    <property type="protein sequence ID" value="TCO09923.1"/>
    <property type="molecule type" value="Genomic_DNA"/>
</dbReference>
<keyword evidence="3" id="KW-0540">Nuclease</keyword>
<dbReference type="GO" id="GO:0004527">
    <property type="term" value="F:exonuclease activity"/>
    <property type="evidence" value="ECO:0007669"/>
    <property type="project" value="UniProtKB-KW"/>
</dbReference>
<keyword evidence="3" id="KW-0269">Exonuclease</keyword>
<dbReference type="Gene3D" id="3.30.420.10">
    <property type="entry name" value="Ribonuclease H-like superfamily/Ribonuclease H"/>
    <property type="match status" value="1"/>
</dbReference>
<dbReference type="InterPro" id="IPR036397">
    <property type="entry name" value="RNaseH_sf"/>
</dbReference>
<dbReference type="SUPFAM" id="SSF53098">
    <property type="entry name" value="Ribonuclease H-like"/>
    <property type="match status" value="1"/>
</dbReference>
<proteinExistence type="predicted"/>
<accession>A0ABY2B7F4</accession>
<reference evidence="3 4" key="1">
    <citation type="journal article" date="2015" name="Stand. Genomic Sci.">
        <title>Genomic Encyclopedia of Bacterial and Archaeal Type Strains, Phase III: the genomes of soil and plant-associated and newly described type strains.</title>
        <authorList>
            <person name="Whitman W.B."/>
            <person name="Woyke T."/>
            <person name="Klenk H.P."/>
            <person name="Zhou Y."/>
            <person name="Lilburn T.G."/>
            <person name="Beck B.J."/>
            <person name="De Vos P."/>
            <person name="Vandamme P."/>
            <person name="Eisen J.A."/>
            <person name="Garrity G."/>
            <person name="Hugenholtz P."/>
            <person name="Kyrpides N.C."/>
        </authorList>
    </citation>
    <scope>NUCLEOTIDE SEQUENCE [LARGE SCALE GENOMIC DNA]</scope>
    <source>
        <strain evidence="3 4">VKM Ac-2538</strain>
    </source>
</reference>
<comment type="caution">
    <text evidence="3">The sequence shown here is derived from an EMBL/GenBank/DDBJ whole genome shotgun (WGS) entry which is preliminary data.</text>
</comment>
<dbReference type="Pfam" id="PF00929">
    <property type="entry name" value="RNase_T"/>
    <property type="match status" value="1"/>
</dbReference>
<keyword evidence="3" id="KW-0378">Hydrolase</keyword>
<dbReference type="Proteomes" id="UP000295818">
    <property type="component" value="Unassembled WGS sequence"/>
</dbReference>
<evidence type="ECO:0000256" key="1">
    <source>
        <dbReference type="SAM" id="MobiDB-lite"/>
    </source>
</evidence>
<dbReference type="InterPro" id="IPR013520">
    <property type="entry name" value="Ribonucl_H"/>
</dbReference>
<evidence type="ECO:0000313" key="4">
    <source>
        <dbReference type="Proteomes" id="UP000295818"/>
    </source>
</evidence>
<feature type="domain" description="Exonuclease" evidence="2">
    <location>
        <begin position="15"/>
        <end position="76"/>
    </location>
</feature>
<feature type="region of interest" description="Disordered" evidence="1">
    <location>
        <begin position="73"/>
        <end position="99"/>
    </location>
</feature>
<keyword evidence="4" id="KW-1185">Reference proteome</keyword>
<evidence type="ECO:0000313" key="3">
    <source>
        <dbReference type="EMBL" id="TCO09923.1"/>
    </source>
</evidence>